<dbReference type="InterPro" id="IPR008969">
    <property type="entry name" value="CarboxyPept-like_regulatory"/>
</dbReference>
<reference evidence="1" key="1">
    <citation type="journal article" date="2014" name="Front. Microbiol.">
        <title>High frequency of phylogenetically diverse reductive dehalogenase-homologous genes in deep subseafloor sedimentary metagenomes.</title>
        <authorList>
            <person name="Kawai M."/>
            <person name="Futagami T."/>
            <person name="Toyoda A."/>
            <person name="Takaki Y."/>
            <person name="Nishi S."/>
            <person name="Hori S."/>
            <person name="Arai W."/>
            <person name="Tsubouchi T."/>
            <person name="Morono Y."/>
            <person name="Uchiyama I."/>
            <person name="Ito T."/>
            <person name="Fujiyama A."/>
            <person name="Inagaki F."/>
            <person name="Takami H."/>
        </authorList>
    </citation>
    <scope>NUCLEOTIDE SEQUENCE</scope>
    <source>
        <strain evidence="1">Expedition CK06-06</strain>
    </source>
</reference>
<protein>
    <submittedName>
        <fullName evidence="1">Uncharacterized protein</fullName>
    </submittedName>
</protein>
<organism evidence="1">
    <name type="scientific">marine sediment metagenome</name>
    <dbReference type="NCBI Taxonomy" id="412755"/>
    <lineage>
        <taxon>unclassified sequences</taxon>
        <taxon>metagenomes</taxon>
        <taxon>ecological metagenomes</taxon>
    </lineage>
</organism>
<name>X0S5G0_9ZZZZ</name>
<comment type="caution">
    <text evidence="1">The sequence shown here is derived from an EMBL/GenBank/DDBJ whole genome shotgun (WGS) entry which is preliminary data.</text>
</comment>
<dbReference type="Gene3D" id="2.60.40.1120">
    <property type="entry name" value="Carboxypeptidase-like, regulatory domain"/>
    <property type="match status" value="1"/>
</dbReference>
<evidence type="ECO:0000313" key="1">
    <source>
        <dbReference type="EMBL" id="GAF76313.1"/>
    </source>
</evidence>
<sequence length="458" mass="49703">TEPNDDPNFQQPRLYFPWDLDTTLRNTEIDRGIIDQKDDGHLWEGLIEELDEAGVPFGYPTHQADYLETYKNLLEGPLELSKILAMVNSIETVIGAEVDADPYSQLVAESNSTEEFQRIRDYLTDRTDYVTAQLEALEPLPGIVVLDDGFEGAVWDANWNDIASTWTDETTRVYTGSHAAGADQGGGTGYFTSDALDADDATAIHIDFYFQQDSAATFTLEYYGSGGWSTPIDLTALGGDEEWLYYRDAITDSNYFVSDFRISFNATFSGGGTRSVEVDDVVITKEAPLIISGYILDPCAAPVSGVSVDANNAGDSDITDPDGYYELWVPSGWSGTVTPTKAGYTFEPPNRTYTNVISDQLNQDYTATLLTYTISGAVGSLDGVTMNGLPGTPVTSGGGLYSATVNYGWSGTVTPQKAGYTFSPVDRTYSSVAEDHIGDNYTPTLLTYTISGAVGSLD</sequence>
<proteinExistence type="predicted"/>
<accession>X0S5G0</accession>
<dbReference type="InterPro" id="IPR014867">
    <property type="entry name" value="Spore_coat_CotH_CotH2/3/7"/>
</dbReference>
<feature type="non-terminal residue" evidence="1">
    <location>
        <position position="458"/>
    </location>
</feature>
<dbReference type="EMBL" id="BARS01004318">
    <property type="protein sequence ID" value="GAF76313.1"/>
    <property type="molecule type" value="Genomic_DNA"/>
</dbReference>
<dbReference type="AlphaFoldDB" id="X0S5G0"/>
<dbReference type="SUPFAM" id="SSF49464">
    <property type="entry name" value="Carboxypeptidase regulatory domain-like"/>
    <property type="match status" value="1"/>
</dbReference>
<dbReference type="Pfam" id="PF08757">
    <property type="entry name" value="CotH"/>
    <property type="match status" value="1"/>
</dbReference>
<gene>
    <name evidence="1" type="ORF">S01H1_08417</name>
</gene>
<feature type="non-terminal residue" evidence="1">
    <location>
        <position position="1"/>
    </location>
</feature>